<proteinExistence type="predicted"/>
<name>A0A1H9EGJ1_9RHOB</name>
<sequence length="148" mass="16662">MKTALALGIALFLALPATAEEATPPPPELPMANGAEVELSQFLWIKRPIVVFADSPADPRFVEQMKFLAADVPGLILRDVVVLTDTQPAEKSALREKLRPRGFMLVLIDKDGQVKLRKPLPWDVREISRSIDKWPTRQQEIRERLGKE</sequence>
<evidence type="ECO:0000313" key="4">
    <source>
        <dbReference type="EMBL" id="SEQ24876.1"/>
    </source>
</evidence>
<feature type="signal peptide" evidence="2">
    <location>
        <begin position="1"/>
        <end position="19"/>
    </location>
</feature>
<evidence type="ECO:0000256" key="1">
    <source>
        <dbReference type="ARBA" id="ARBA00022729"/>
    </source>
</evidence>
<feature type="chain" id="PRO_5009300844" description="DUF4174 domain-containing protein" evidence="2">
    <location>
        <begin position="20"/>
        <end position="148"/>
    </location>
</feature>
<keyword evidence="5" id="KW-1185">Reference proteome</keyword>
<dbReference type="Pfam" id="PF13778">
    <property type="entry name" value="DUF4174"/>
    <property type="match status" value="1"/>
</dbReference>
<feature type="domain" description="DUF4174" evidence="3">
    <location>
        <begin position="39"/>
        <end position="140"/>
    </location>
</feature>
<reference evidence="4 5" key="1">
    <citation type="submission" date="2016-10" db="EMBL/GenBank/DDBJ databases">
        <authorList>
            <person name="de Groot N.N."/>
        </authorList>
    </citation>
    <scope>NUCLEOTIDE SEQUENCE [LARGE SCALE GENOMIC DNA]</scope>
    <source>
        <strain evidence="4 5">DSM 22007</strain>
    </source>
</reference>
<dbReference type="STRING" id="657014.SAMN04488092_10545"/>
<dbReference type="InterPro" id="IPR025232">
    <property type="entry name" value="DUF4174"/>
</dbReference>
<dbReference type="EMBL" id="FOEP01000005">
    <property type="protein sequence ID" value="SEQ24876.1"/>
    <property type="molecule type" value="Genomic_DNA"/>
</dbReference>
<organism evidence="4 5">
    <name type="scientific">Thalassovita taeanensis</name>
    <dbReference type="NCBI Taxonomy" id="657014"/>
    <lineage>
        <taxon>Bacteria</taxon>
        <taxon>Pseudomonadati</taxon>
        <taxon>Pseudomonadota</taxon>
        <taxon>Alphaproteobacteria</taxon>
        <taxon>Rhodobacterales</taxon>
        <taxon>Roseobacteraceae</taxon>
        <taxon>Thalassovita</taxon>
    </lineage>
</organism>
<dbReference type="Proteomes" id="UP000198634">
    <property type="component" value="Unassembled WGS sequence"/>
</dbReference>
<dbReference type="RefSeq" id="WP_090269521.1">
    <property type="nucleotide sequence ID" value="NZ_FOEP01000005.1"/>
</dbReference>
<protein>
    <recommendedName>
        <fullName evidence="3">DUF4174 domain-containing protein</fullName>
    </recommendedName>
</protein>
<gene>
    <name evidence="4" type="ORF">SAMN04488092_10545</name>
</gene>
<dbReference type="AlphaFoldDB" id="A0A1H9EGJ1"/>
<keyword evidence="1 2" id="KW-0732">Signal</keyword>
<evidence type="ECO:0000259" key="3">
    <source>
        <dbReference type="Pfam" id="PF13778"/>
    </source>
</evidence>
<evidence type="ECO:0000256" key="2">
    <source>
        <dbReference type="SAM" id="SignalP"/>
    </source>
</evidence>
<dbReference type="OrthoDB" id="7362103at2"/>
<evidence type="ECO:0000313" key="5">
    <source>
        <dbReference type="Proteomes" id="UP000198634"/>
    </source>
</evidence>
<accession>A0A1H9EGJ1</accession>